<dbReference type="SUPFAM" id="SSF51971">
    <property type="entry name" value="Nucleotide-binding domain"/>
    <property type="match status" value="2"/>
</dbReference>
<gene>
    <name evidence="15" type="primary">fprB_2</name>
    <name evidence="15" type="ORF">MHEL_43730</name>
</gene>
<keyword evidence="9" id="KW-0408">Iron</keyword>
<evidence type="ECO:0000256" key="10">
    <source>
        <dbReference type="ARBA" id="ARBA00023014"/>
    </source>
</evidence>
<dbReference type="GO" id="GO:0051536">
    <property type="term" value="F:iron-sulfur cluster binding"/>
    <property type="evidence" value="ECO:0007669"/>
    <property type="project" value="UniProtKB-KW"/>
</dbReference>
<dbReference type="Pfam" id="PF00037">
    <property type="entry name" value="Fer4"/>
    <property type="match status" value="1"/>
</dbReference>
<keyword evidence="5" id="KW-0479">Metal-binding</keyword>
<dbReference type="InterPro" id="IPR017900">
    <property type="entry name" value="4Fe4S_Fe_S_CS"/>
</dbReference>
<dbReference type="SUPFAM" id="SSF54862">
    <property type="entry name" value="4Fe-4S ferredoxins"/>
    <property type="match status" value="1"/>
</dbReference>
<evidence type="ECO:0000313" key="16">
    <source>
        <dbReference type="Proteomes" id="UP000467148"/>
    </source>
</evidence>
<feature type="binding site" evidence="12">
    <location>
        <position position="115"/>
    </location>
    <ligand>
        <name>FAD</name>
        <dbReference type="ChEBI" id="CHEBI:57692"/>
    </ligand>
</feature>
<sequence>MAFVITQNCCTDASCVPVCPVDCIRPVPSPAGETAPMLYIDPRSCVDCGACVEVCPVGAIYHEDELPESQTRFKAINAEYFATEPLTVRPSPANWAPPALGRDQLRVAVVGAGPAACYAISDLVRSPGVQVDVFDRLPTPFGLVRFGVAPDHQRTKDVSQVFETALSSPNVTCFFNVAIGGDLTHEELMASHDAVIYAVGASQARDLGIPGEDLPGSMAASEFVSWYNGHPDHAERQLELDGPRVVVVGNGNVALDVARVLVSNPDQLATTDIAEHALIQLGRGDVREVVVLGRRGAADGAFSVGELLALGSLPGVDIVVEGELGPRPDDHERALKFDIVTEYAQRPRTSADKRIVLRFGSRPTKIVGSERVEGLEVQDATGTALIETAMVLRSVGYRGVPIDGLPFDDDAGVVPNAAGRVLRGGVPVPGVYVAGWIKRGPRGVIGTNRLCARETVTSLLADARAGTLPQPVSADRVDADVLAARGVAVVDLAGWRHIDAAERHQGAAVSRPRVKVVDRVAMLTAAGVTV</sequence>
<comment type="similarity">
    <text evidence="2">Belongs to the ferredoxin--NADP reductase type 1 family.</text>
</comment>
<accession>A0A7I7TAV3</accession>
<feature type="domain" description="4Fe-4S ferredoxin-type" evidence="14">
    <location>
        <begin position="36"/>
        <end position="65"/>
    </location>
</feature>
<dbReference type="Gene3D" id="3.30.70.20">
    <property type="match status" value="1"/>
</dbReference>
<evidence type="ECO:0000256" key="13">
    <source>
        <dbReference type="PIRSR" id="PIRSR000362-2"/>
    </source>
</evidence>
<keyword evidence="8" id="KW-0560">Oxidoreductase</keyword>
<evidence type="ECO:0000256" key="1">
    <source>
        <dbReference type="ARBA" id="ARBA00001974"/>
    </source>
</evidence>
<feature type="binding site" evidence="12">
    <location>
        <position position="179"/>
    </location>
    <ligand>
        <name>FAD</name>
        <dbReference type="ChEBI" id="CHEBI:57692"/>
    </ligand>
</feature>
<dbReference type="GO" id="GO:0004324">
    <property type="term" value="F:ferredoxin-NADP+ reductase activity"/>
    <property type="evidence" value="ECO:0007669"/>
    <property type="project" value="UniProtKB-EC"/>
</dbReference>
<dbReference type="PIRSF" id="PIRSF000362">
    <property type="entry name" value="FNR"/>
    <property type="match status" value="1"/>
</dbReference>
<evidence type="ECO:0000256" key="7">
    <source>
        <dbReference type="ARBA" id="ARBA00022857"/>
    </source>
</evidence>
<organism evidence="15 16">
    <name type="scientific">Mycolicibacterium helvum</name>
    <dbReference type="NCBI Taxonomy" id="1534349"/>
    <lineage>
        <taxon>Bacteria</taxon>
        <taxon>Bacillati</taxon>
        <taxon>Actinomycetota</taxon>
        <taxon>Actinomycetes</taxon>
        <taxon>Mycobacteriales</taxon>
        <taxon>Mycobacteriaceae</taxon>
        <taxon>Mycolicibacterium</taxon>
    </lineage>
</organism>
<dbReference type="EC" id="1.18.1.2" evidence="3"/>
<evidence type="ECO:0000313" key="15">
    <source>
        <dbReference type="EMBL" id="BBY66130.1"/>
    </source>
</evidence>
<dbReference type="Gene3D" id="3.50.50.60">
    <property type="entry name" value="FAD/NAD(P)-binding domain"/>
    <property type="match status" value="1"/>
</dbReference>
<dbReference type="Proteomes" id="UP000467148">
    <property type="component" value="Chromosome"/>
</dbReference>
<dbReference type="PANTHER" id="PTHR48467">
    <property type="entry name" value="GLUTAMATE SYNTHASE 1 [NADH], CHLOROPLASTIC-LIKE"/>
    <property type="match status" value="1"/>
</dbReference>
<reference evidence="15 16" key="1">
    <citation type="journal article" date="2019" name="Emerg. Microbes Infect.">
        <title>Comprehensive subspecies identification of 175 nontuberculous mycobacteria species based on 7547 genomic profiles.</title>
        <authorList>
            <person name="Matsumoto Y."/>
            <person name="Kinjo T."/>
            <person name="Motooka D."/>
            <person name="Nabeya D."/>
            <person name="Jung N."/>
            <person name="Uechi K."/>
            <person name="Horii T."/>
            <person name="Iida T."/>
            <person name="Fujita J."/>
            <person name="Nakamura S."/>
        </authorList>
    </citation>
    <scope>NUCLEOTIDE SEQUENCE [LARGE SCALE GENOMIC DNA]</scope>
    <source>
        <strain evidence="15 16">JCM 30396</strain>
    </source>
</reference>
<evidence type="ECO:0000256" key="6">
    <source>
        <dbReference type="ARBA" id="ARBA00022827"/>
    </source>
</evidence>
<dbReference type="InterPro" id="IPR036188">
    <property type="entry name" value="FAD/NAD-bd_sf"/>
</dbReference>
<dbReference type="PRINTS" id="PR00419">
    <property type="entry name" value="ADXRDTASE"/>
</dbReference>
<keyword evidence="10" id="KW-0411">Iron-sulfur</keyword>
<evidence type="ECO:0000256" key="2">
    <source>
        <dbReference type="ARBA" id="ARBA00008312"/>
    </source>
</evidence>
<keyword evidence="16" id="KW-1185">Reference proteome</keyword>
<evidence type="ECO:0000256" key="3">
    <source>
        <dbReference type="ARBA" id="ARBA00013223"/>
    </source>
</evidence>
<evidence type="ECO:0000259" key="14">
    <source>
        <dbReference type="PROSITE" id="PS51379"/>
    </source>
</evidence>
<dbReference type="PROSITE" id="PS00198">
    <property type="entry name" value="4FE4S_FER_1"/>
    <property type="match status" value="1"/>
</dbReference>
<keyword evidence="6 12" id="KW-0274">FAD</keyword>
<dbReference type="Gene3D" id="3.40.50.720">
    <property type="entry name" value="NAD(P)-binding Rossmann-like Domain"/>
    <property type="match status" value="1"/>
</dbReference>
<dbReference type="InterPro" id="IPR021163">
    <property type="entry name" value="Ferredox_Rdtase_adrenod"/>
</dbReference>
<comment type="cofactor">
    <cofactor evidence="1 12">
        <name>FAD</name>
        <dbReference type="ChEBI" id="CHEBI:57692"/>
    </cofactor>
</comment>
<keyword evidence="7 13" id="KW-0521">NADP</keyword>
<evidence type="ECO:0000256" key="8">
    <source>
        <dbReference type="ARBA" id="ARBA00023002"/>
    </source>
</evidence>
<feature type="binding site" evidence="13">
    <location>
        <begin position="294"/>
        <end position="295"/>
    </location>
    <ligand>
        <name>NADP(+)</name>
        <dbReference type="ChEBI" id="CHEBI:58349"/>
    </ligand>
</feature>
<protein>
    <recommendedName>
        <fullName evidence="3">ferredoxin--NADP(+) reductase</fullName>
        <ecNumber evidence="3">1.18.1.2</ecNumber>
    </recommendedName>
</protein>
<dbReference type="PANTHER" id="PTHR48467:SF1">
    <property type="entry name" value="GLUTAMATE SYNTHASE 1 [NADH], CHLOROPLASTIC-LIKE"/>
    <property type="match status" value="1"/>
</dbReference>
<evidence type="ECO:0000256" key="11">
    <source>
        <dbReference type="ARBA" id="ARBA00047776"/>
    </source>
</evidence>
<dbReference type="PROSITE" id="PS51379">
    <property type="entry name" value="4FE4S_FER_2"/>
    <property type="match status" value="1"/>
</dbReference>
<dbReference type="KEGG" id="mhev:MHEL_43730"/>
<feature type="binding site" evidence="12">
    <location>
        <begin position="443"/>
        <end position="445"/>
    </location>
    <ligand>
        <name>FAD</name>
        <dbReference type="ChEBI" id="CHEBI:57692"/>
    </ligand>
</feature>
<dbReference type="InterPro" id="IPR023753">
    <property type="entry name" value="FAD/NAD-binding_dom"/>
</dbReference>
<feature type="binding site" evidence="12">
    <location>
        <position position="436"/>
    </location>
    <ligand>
        <name>FAD</name>
        <dbReference type="ChEBI" id="CHEBI:57692"/>
    </ligand>
</feature>
<evidence type="ECO:0000256" key="5">
    <source>
        <dbReference type="ARBA" id="ARBA00022723"/>
    </source>
</evidence>
<keyword evidence="4" id="KW-0285">Flavoprotein</keyword>
<dbReference type="InterPro" id="IPR017896">
    <property type="entry name" value="4Fe4S_Fe-S-bd"/>
</dbReference>
<feature type="binding site" evidence="12">
    <location>
        <position position="143"/>
    </location>
    <ligand>
        <name>FAD</name>
        <dbReference type="ChEBI" id="CHEBI:57692"/>
    </ligand>
</feature>
<dbReference type="AlphaFoldDB" id="A0A7I7TAV3"/>
<evidence type="ECO:0000256" key="9">
    <source>
        <dbReference type="ARBA" id="ARBA00023004"/>
    </source>
</evidence>
<evidence type="ECO:0000256" key="4">
    <source>
        <dbReference type="ARBA" id="ARBA00022630"/>
    </source>
</evidence>
<dbReference type="RefSeq" id="WP_163750098.1">
    <property type="nucleotide sequence ID" value="NZ_AP022596.1"/>
</dbReference>
<feature type="binding site" evidence="13">
    <location>
        <position position="443"/>
    </location>
    <ligand>
        <name>NADP(+)</name>
        <dbReference type="ChEBI" id="CHEBI:58349"/>
    </ligand>
</feature>
<dbReference type="Pfam" id="PF07992">
    <property type="entry name" value="Pyr_redox_2"/>
    <property type="match status" value="1"/>
</dbReference>
<name>A0A7I7TAV3_9MYCO</name>
<evidence type="ECO:0000256" key="12">
    <source>
        <dbReference type="PIRSR" id="PIRSR000362-1"/>
    </source>
</evidence>
<feature type="binding site" evidence="13">
    <location>
        <begin position="250"/>
        <end position="253"/>
    </location>
    <ligand>
        <name>NADP(+)</name>
        <dbReference type="ChEBI" id="CHEBI:58349"/>
    </ligand>
</feature>
<dbReference type="InterPro" id="IPR055275">
    <property type="entry name" value="Ferredox_Rdtase"/>
</dbReference>
<dbReference type="EMBL" id="AP022596">
    <property type="protein sequence ID" value="BBY66130.1"/>
    <property type="molecule type" value="Genomic_DNA"/>
</dbReference>
<dbReference type="GO" id="GO:0046872">
    <property type="term" value="F:metal ion binding"/>
    <property type="evidence" value="ECO:0007669"/>
    <property type="project" value="UniProtKB-KW"/>
</dbReference>
<comment type="catalytic activity">
    <reaction evidence="11">
        <text>2 reduced [2Fe-2S]-[ferredoxin] + NADP(+) + H(+) = 2 oxidized [2Fe-2S]-[ferredoxin] + NADPH</text>
        <dbReference type="Rhea" id="RHEA:20125"/>
        <dbReference type="Rhea" id="RHEA-COMP:10000"/>
        <dbReference type="Rhea" id="RHEA-COMP:10001"/>
        <dbReference type="ChEBI" id="CHEBI:15378"/>
        <dbReference type="ChEBI" id="CHEBI:33737"/>
        <dbReference type="ChEBI" id="CHEBI:33738"/>
        <dbReference type="ChEBI" id="CHEBI:57783"/>
        <dbReference type="ChEBI" id="CHEBI:58349"/>
        <dbReference type="EC" id="1.18.1.2"/>
    </reaction>
</comment>
<feature type="binding site" evidence="13">
    <location>
        <position position="306"/>
    </location>
    <ligand>
        <name>NADP(+)</name>
        <dbReference type="ChEBI" id="CHEBI:58349"/>
    </ligand>
</feature>
<proteinExistence type="inferred from homology"/>